<dbReference type="RefSeq" id="WP_226575930.1">
    <property type="nucleotide sequence ID" value="NZ_BLAY01000012.1"/>
</dbReference>
<dbReference type="Gene3D" id="1.10.101.10">
    <property type="entry name" value="PGBD-like superfamily/PGBD"/>
    <property type="match status" value="1"/>
</dbReference>
<feature type="compositionally biased region" description="Polar residues" evidence="1">
    <location>
        <begin position="167"/>
        <end position="181"/>
    </location>
</feature>
<comment type="caution">
    <text evidence="3">The sequence shown here is derived from an EMBL/GenBank/DDBJ whole genome shotgun (WGS) entry which is preliminary data.</text>
</comment>
<dbReference type="Pfam" id="PF01471">
    <property type="entry name" value="PG_binding_1"/>
    <property type="match status" value="1"/>
</dbReference>
<accession>A0AAV3X591</accession>
<keyword evidence="4" id="KW-1185">Reference proteome</keyword>
<dbReference type="InterPro" id="IPR036365">
    <property type="entry name" value="PGBD-like_sf"/>
</dbReference>
<gene>
    <name evidence="3" type="ORF">MiSe_11620</name>
</gene>
<dbReference type="SUPFAM" id="SSF47090">
    <property type="entry name" value="PGBD-like"/>
    <property type="match status" value="1"/>
</dbReference>
<dbReference type="InterPro" id="IPR002477">
    <property type="entry name" value="Peptidoglycan-bd-like"/>
</dbReference>
<dbReference type="Proteomes" id="UP001050975">
    <property type="component" value="Unassembled WGS sequence"/>
</dbReference>
<evidence type="ECO:0000313" key="3">
    <source>
        <dbReference type="EMBL" id="GET36411.1"/>
    </source>
</evidence>
<protein>
    <submittedName>
        <fullName evidence="3">Peptidoglycan binding domain-containing protein</fullName>
    </submittedName>
</protein>
<sequence length="427" mass="46980">MANESPIYDIATATSRNTIARSPNSGQQTATRRPSSSGSYSTCQSSSNRDISRYCFRLGDSGTLIENLVEDLRVAGYYEGRTTNRFDSKVEQAVKRFQQDYRYIEAMSVLAVDGIVGPDTLLRLCQATRRGCGPNAGLECYQGSPIGVIGCLERYNQYVATERSPSRNEQSTAERSPNSGQQTAAGRSLLVAANAQSIRGVTVPPAEKSPSRLADGYGFFLDKPNAITLDDGTLVYSFDVYNLGYADGVIEVYDSRNKLIEVRGIEGFRNPATNLYAFPVEGVNRLFRLATEGYGILDLRNAFGRAKKTEIRNIAIPRGGRLIFTKNSEGSMRYNQATFVMAVLADSVLSKFPSGDNATLKTNILSSLFIELQKERVGSLLRDGMLLTAQDSRRAFANQSWIEEQNLSKLMEIGSKVLAQELLKYGV</sequence>
<feature type="compositionally biased region" description="Low complexity" evidence="1">
    <location>
        <begin position="35"/>
        <end position="46"/>
    </location>
</feature>
<reference evidence="3" key="1">
    <citation type="submission" date="2019-10" db="EMBL/GenBank/DDBJ databases">
        <title>Draft genome sequece of Microseira wollei NIES-4236.</title>
        <authorList>
            <person name="Yamaguchi H."/>
            <person name="Suzuki S."/>
            <person name="Kawachi M."/>
        </authorList>
    </citation>
    <scope>NUCLEOTIDE SEQUENCE</scope>
    <source>
        <strain evidence="3">NIES-4236</strain>
    </source>
</reference>
<organism evidence="3 4">
    <name type="scientific">Microseira wollei NIES-4236</name>
    <dbReference type="NCBI Taxonomy" id="2530354"/>
    <lineage>
        <taxon>Bacteria</taxon>
        <taxon>Bacillati</taxon>
        <taxon>Cyanobacteriota</taxon>
        <taxon>Cyanophyceae</taxon>
        <taxon>Oscillatoriophycideae</taxon>
        <taxon>Aerosakkonematales</taxon>
        <taxon>Aerosakkonemataceae</taxon>
        <taxon>Microseira</taxon>
    </lineage>
</organism>
<feature type="domain" description="Peptidoglycan binding-like" evidence="2">
    <location>
        <begin position="62"/>
        <end position="123"/>
    </location>
</feature>
<evidence type="ECO:0000259" key="2">
    <source>
        <dbReference type="Pfam" id="PF01471"/>
    </source>
</evidence>
<dbReference type="EMBL" id="BLAY01000012">
    <property type="protein sequence ID" value="GET36411.1"/>
    <property type="molecule type" value="Genomic_DNA"/>
</dbReference>
<feature type="compositionally biased region" description="Polar residues" evidence="1">
    <location>
        <begin position="19"/>
        <end position="34"/>
    </location>
</feature>
<name>A0AAV3X591_9CYAN</name>
<dbReference type="AlphaFoldDB" id="A0AAV3X591"/>
<evidence type="ECO:0000313" key="4">
    <source>
        <dbReference type="Proteomes" id="UP001050975"/>
    </source>
</evidence>
<proteinExistence type="predicted"/>
<evidence type="ECO:0000256" key="1">
    <source>
        <dbReference type="SAM" id="MobiDB-lite"/>
    </source>
</evidence>
<feature type="region of interest" description="Disordered" evidence="1">
    <location>
        <begin position="162"/>
        <end position="181"/>
    </location>
</feature>
<feature type="region of interest" description="Disordered" evidence="1">
    <location>
        <begin position="19"/>
        <end position="46"/>
    </location>
</feature>
<dbReference type="InterPro" id="IPR036366">
    <property type="entry name" value="PGBDSf"/>
</dbReference>